<dbReference type="Proteomes" id="UP001203852">
    <property type="component" value="Unassembled WGS sequence"/>
</dbReference>
<evidence type="ECO:0000313" key="3">
    <source>
        <dbReference type="Proteomes" id="UP001203852"/>
    </source>
</evidence>
<sequence length="312" mass="33106">MKLMNLATSAIASLLSKRDYSVATCPSACYSICDEAQVLAEAVGYNYTALCSPGSAFMDGYASIQSCIAANTDSSTTDDFPELQQYVNYCNSGSGSQDTSSVTQVTSSVTQVTSSATQDTSSVTPETTQVPPTSTSSQTTYQASSASTVSSLGSLSSAESSISSVGSVLASAASYASSISMSEYAVTWCLYYSISHSSIAVNCTSCKEGDRLKCWLTNRSSSCHNCSLDYGHQYPSARCGDLSSTEWSHLFPAWWSGFYTRKSHRCHCRWSGGRGGRTVLHCSRGGSLLEAAQEAGTKRSYGYSYRKGTASC</sequence>
<feature type="region of interest" description="Disordered" evidence="1">
    <location>
        <begin position="113"/>
        <end position="141"/>
    </location>
</feature>
<comment type="caution">
    <text evidence="2">The sequence shown here is derived from an EMBL/GenBank/DDBJ whole genome shotgun (WGS) entry which is preliminary data.</text>
</comment>
<keyword evidence="3" id="KW-1185">Reference proteome</keyword>
<protein>
    <submittedName>
        <fullName evidence="2">Uncharacterized protein</fullName>
    </submittedName>
</protein>
<dbReference type="AlphaFoldDB" id="A0AAN6IIB7"/>
<evidence type="ECO:0000256" key="1">
    <source>
        <dbReference type="SAM" id="MobiDB-lite"/>
    </source>
</evidence>
<organism evidence="2 3">
    <name type="scientific">Exophiala viscosa</name>
    <dbReference type="NCBI Taxonomy" id="2486360"/>
    <lineage>
        <taxon>Eukaryota</taxon>
        <taxon>Fungi</taxon>
        <taxon>Dikarya</taxon>
        <taxon>Ascomycota</taxon>
        <taxon>Pezizomycotina</taxon>
        <taxon>Eurotiomycetes</taxon>
        <taxon>Chaetothyriomycetidae</taxon>
        <taxon>Chaetothyriales</taxon>
        <taxon>Herpotrichiellaceae</taxon>
        <taxon>Exophiala</taxon>
    </lineage>
</organism>
<gene>
    <name evidence="2" type="ORF">EDD36DRAFT_132761</name>
</gene>
<dbReference type="EMBL" id="MU404351">
    <property type="protein sequence ID" value="KAI1616329.1"/>
    <property type="molecule type" value="Genomic_DNA"/>
</dbReference>
<name>A0AAN6IIB7_9EURO</name>
<reference evidence="2" key="1">
    <citation type="journal article" date="2022" name="bioRxiv">
        <title>Deciphering the potential niche of two novel black yeast fungi from a biological soil crust based on their genomes, phenotypes, and melanin regulation.</title>
        <authorList>
            <consortium name="DOE Joint Genome Institute"/>
            <person name="Carr E.C."/>
            <person name="Barton Q."/>
            <person name="Grambo S."/>
            <person name="Sullivan M."/>
            <person name="Renfro C.M."/>
            <person name="Kuo A."/>
            <person name="Pangilinan J."/>
            <person name="Lipzen A."/>
            <person name="Keymanesh K."/>
            <person name="Savage E."/>
            <person name="Barry K."/>
            <person name="Grigoriev I.V."/>
            <person name="Riekhof W.R."/>
            <person name="Harris S.S."/>
        </authorList>
    </citation>
    <scope>NUCLEOTIDE SEQUENCE</scope>
    <source>
        <strain evidence="2">JF 03-4F</strain>
    </source>
</reference>
<proteinExistence type="predicted"/>
<accession>A0AAN6IIB7</accession>
<evidence type="ECO:0000313" key="2">
    <source>
        <dbReference type="EMBL" id="KAI1616329.1"/>
    </source>
</evidence>